<dbReference type="SUPFAM" id="SSF54236">
    <property type="entry name" value="Ubiquitin-like"/>
    <property type="match status" value="1"/>
</dbReference>
<feature type="region of interest" description="Disordered" evidence="8">
    <location>
        <begin position="457"/>
        <end position="502"/>
    </location>
</feature>
<dbReference type="GO" id="GO:0045292">
    <property type="term" value="P:mRNA cis splicing, via spliceosome"/>
    <property type="evidence" value="ECO:0007669"/>
    <property type="project" value="InterPro"/>
</dbReference>
<evidence type="ECO:0000259" key="9">
    <source>
        <dbReference type="PROSITE" id="PS50053"/>
    </source>
</evidence>
<dbReference type="AlphaFoldDB" id="A0A5B0RCQ2"/>
<evidence type="ECO:0000256" key="4">
    <source>
        <dbReference type="ARBA" id="ARBA00022737"/>
    </source>
</evidence>
<dbReference type="GO" id="GO:0003723">
    <property type="term" value="F:RNA binding"/>
    <property type="evidence" value="ECO:0007669"/>
    <property type="project" value="InterPro"/>
</dbReference>
<feature type="compositionally biased region" description="Low complexity" evidence="8">
    <location>
        <begin position="833"/>
        <end position="851"/>
    </location>
</feature>
<dbReference type="InterPro" id="IPR045146">
    <property type="entry name" value="SF3A1"/>
</dbReference>
<evidence type="ECO:0000256" key="3">
    <source>
        <dbReference type="ARBA" id="ARBA00022728"/>
    </source>
</evidence>
<dbReference type="SUPFAM" id="SSF109905">
    <property type="entry name" value="Surp module (SWAP domain)"/>
    <property type="match status" value="2"/>
</dbReference>
<dbReference type="GO" id="GO:0000381">
    <property type="term" value="P:regulation of alternative mRNA splicing, via spliceosome"/>
    <property type="evidence" value="ECO:0007669"/>
    <property type="project" value="TreeGrafter"/>
</dbReference>
<dbReference type="PANTHER" id="PTHR15316">
    <property type="entry name" value="SPLICEOSOME ASSOCIATED PROTEIN 114/SWAP SPLICING FACTOR-RELATED"/>
    <property type="match status" value="1"/>
</dbReference>
<feature type="region of interest" description="Disordered" evidence="8">
    <location>
        <begin position="732"/>
        <end position="751"/>
    </location>
</feature>
<dbReference type="PROSITE" id="PS50053">
    <property type="entry name" value="UBIQUITIN_2"/>
    <property type="match status" value="1"/>
</dbReference>
<keyword evidence="4" id="KW-0677">Repeat</keyword>
<dbReference type="GO" id="GO:0071004">
    <property type="term" value="C:U2-type prespliceosome"/>
    <property type="evidence" value="ECO:0007669"/>
    <property type="project" value="TreeGrafter"/>
</dbReference>
<sequence>MPRWWVVTVERANQLRHGDLDVCDPAVRRIYPHNCQACLVYYKPVLVGHEPTEHSKPTTKAKQSQPPTMTNNSSTPADPIEQKETTNEQPETKNNTNGETGPEPEPENDEQTNESNELIQSNKYLDGLIYPPPEIRSIVDKTAAFIAKNQNPKLFEDKIRQREKTDSRFSFLNPDDAYNPYYRHRIEIIKNGGDPTQPASSSKTNPTNSTTGPPKPEDADKPPEPTALQFLIEPSQMPKINAVDLEIIKLTALFTARLGRKFVTDLSQRESRNYQFDFLRPSHSLFAFFNRLVEQYTTILIPPPEMISRLEKFAGGPPIDRKRLDLETINQTQKKHTTIGRRAVMAEIESRINWEKYQGLQLQKRTSEEEKEKKEFNEIDWEDFIVVSTVEFTENDEVIDLPPPMSISEVENMTIAQKKMAAMVMEGKDVSSLTEEQLALEESANDLEANQLLEDAKRSAEEAKEQAAQQAKADGSKDGEDEENKVTESKQTAEIKKLNPTGMKIRKDYVPKGKQGSTQQNGAVGGKVITTLCQICGQQINVNEISEHVRIELLDPRWKEKKQKTELNRSSSNMLTLGSDVSSSLRDLAKSRLDIFEENVTEEEKQRREAEQKKLKQLAKEKYTWDGHLNTGERVTNIYQTGANLDEQIQALHRSKGLTGESIHSGPQIGPLAGAMPPQPPPAQPNPALLQQQRALQLQQQQIDLHILNITSGLTGSGAPIPPTSVHHQPSFAGGATLSAAPQPVSSRPSPLIDPGRAAMISGSMHAGATPPVSIPPNGLGPPSEATPPITVTPATGSVEDGGTPSMAGGPNGTPSFPVSAGLPGRPNVPDFGAGIPGPQQASPQPGSGMSPAALTPMAAQLAIDNITNQVSGGAGLARPAEDDGPEGQPGAKKIKLSPAPTDDPSLALPSAPINLPPQPAVPQLFTEEQWIEMHPEPISLLIKLPEYPDKPEWGCDGSEIVLEELPITLLVGVLRDKLSNLKGIPVGRQQIKSANKILPNQVTLASLNFKSGDKLNLAIKEQRKK</sequence>
<dbReference type="GO" id="GO:0005686">
    <property type="term" value="C:U2 snRNP"/>
    <property type="evidence" value="ECO:0007669"/>
    <property type="project" value="UniProtKB-ARBA"/>
</dbReference>
<feature type="compositionally biased region" description="Low complexity" evidence="8">
    <location>
        <begin position="200"/>
        <end position="212"/>
    </location>
</feature>
<feature type="domain" description="SURP motif" evidence="10">
    <location>
        <begin position="247"/>
        <end position="289"/>
    </location>
</feature>
<proteinExistence type="predicted"/>
<evidence type="ECO:0000256" key="8">
    <source>
        <dbReference type="SAM" id="MobiDB-lite"/>
    </source>
</evidence>
<dbReference type="InterPro" id="IPR000626">
    <property type="entry name" value="Ubiquitin-like_dom"/>
</dbReference>
<gene>
    <name evidence="11" type="primary">PRP21_2</name>
    <name evidence="11" type="ORF">PGTUg99_018790</name>
</gene>
<evidence type="ECO:0000256" key="1">
    <source>
        <dbReference type="ARBA" id="ARBA00004123"/>
    </source>
</evidence>
<accession>A0A5B0RCQ2</accession>
<comment type="caution">
    <text evidence="11">The sequence shown here is derived from an EMBL/GenBank/DDBJ whole genome shotgun (WGS) entry which is preliminary data.</text>
</comment>
<comment type="subcellular location">
    <subcellularLocation>
        <location evidence="1">Nucleus</location>
    </subcellularLocation>
</comment>
<keyword evidence="7" id="KW-0175">Coiled coil</keyword>
<evidence type="ECO:0000256" key="7">
    <source>
        <dbReference type="SAM" id="Coils"/>
    </source>
</evidence>
<feature type="compositionally biased region" description="Acidic residues" evidence="8">
    <location>
        <begin position="102"/>
        <end position="112"/>
    </location>
</feature>
<feature type="compositionally biased region" description="Basic and acidic residues" evidence="8">
    <location>
        <begin position="474"/>
        <end position="497"/>
    </location>
</feature>
<dbReference type="Pfam" id="PF01805">
    <property type="entry name" value="Surp"/>
    <property type="match status" value="2"/>
</dbReference>
<evidence type="ECO:0000256" key="5">
    <source>
        <dbReference type="ARBA" id="ARBA00023187"/>
    </source>
</evidence>
<dbReference type="PANTHER" id="PTHR15316:SF1">
    <property type="entry name" value="SPLICING FACTOR 3A SUBUNIT 1"/>
    <property type="match status" value="1"/>
</dbReference>
<keyword evidence="2" id="KW-0507">mRNA processing</keyword>
<dbReference type="PROSITE" id="PS50128">
    <property type="entry name" value="SURP"/>
    <property type="match status" value="2"/>
</dbReference>
<keyword evidence="3" id="KW-0747">Spliceosome</keyword>
<evidence type="ECO:0000256" key="6">
    <source>
        <dbReference type="ARBA" id="ARBA00023242"/>
    </source>
</evidence>
<dbReference type="FunFam" id="1.10.10.790:FF:000001">
    <property type="entry name" value="Splicing factor 3a, subunit 1"/>
    <property type="match status" value="1"/>
</dbReference>
<dbReference type="Gene3D" id="1.10.10.790">
    <property type="entry name" value="Surp module"/>
    <property type="match status" value="2"/>
</dbReference>
<dbReference type="EMBL" id="VDEP01000211">
    <property type="protein sequence ID" value="KAA1123172.1"/>
    <property type="molecule type" value="Genomic_DNA"/>
</dbReference>
<dbReference type="InterPro" id="IPR035967">
    <property type="entry name" value="SWAP/Surp_sf"/>
</dbReference>
<feature type="compositionally biased region" description="Polar residues" evidence="8">
    <location>
        <begin position="58"/>
        <end position="76"/>
    </location>
</feature>
<feature type="domain" description="SURP motif" evidence="10">
    <location>
        <begin position="138"/>
        <end position="182"/>
    </location>
</feature>
<evidence type="ECO:0000313" key="11">
    <source>
        <dbReference type="EMBL" id="KAA1123172.1"/>
    </source>
</evidence>
<reference evidence="11 12" key="1">
    <citation type="submission" date="2019-05" db="EMBL/GenBank/DDBJ databases">
        <title>Emergence of the Ug99 lineage of the wheat stem rust pathogen through somatic hybridization.</title>
        <authorList>
            <person name="Li F."/>
            <person name="Upadhyaya N.M."/>
            <person name="Sperschneider J."/>
            <person name="Matny O."/>
            <person name="Nguyen-Phuc H."/>
            <person name="Mago R."/>
            <person name="Raley C."/>
            <person name="Miller M.E."/>
            <person name="Silverstein K.A.T."/>
            <person name="Henningsen E."/>
            <person name="Hirsch C.D."/>
            <person name="Visser B."/>
            <person name="Pretorius Z.A."/>
            <person name="Steffenson B.J."/>
            <person name="Schwessinger B."/>
            <person name="Dodds P.N."/>
            <person name="Figueroa M."/>
        </authorList>
    </citation>
    <scope>NUCLEOTIDE SEQUENCE [LARGE SCALE GENOMIC DNA]</scope>
    <source>
        <strain evidence="11 12">Ug99</strain>
    </source>
</reference>
<keyword evidence="6" id="KW-0539">Nucleus</keyword>
<dbReference type="FunFam" id="1.10.10.790:FF:000002">
    <property type="entry name" value="Splicing factor 3A subunit 1"/>
    <property type="match status" value="1"/>
</dbReference>
<dbReference type="Proteomes" id="UP000325313">
    <property type="component" value="Unassembled WGS sequence"/>
</dbReference>
<keyword evidence="5" id="KW-0508">mRNA splicing</keyword>
<organism evidence="11 12">
    <name type="scientific">Puccinia graminis f. sp. tritici</name>
    <dbReference type="NCBI Taxonomy" id="56615"/>
    <lineage>
        <taxon>Eukaryota</taxon>
        <taxon>Fungi</taxon>
        <taxon>Dikarya</taxon>
        <taxon>Basidiomycota</taxon>
        <taxon>Pucciniomycotina</taxon>
        <taxon>Pucciniomycetes</taxon>
        <taxon>Pucciniales</taxon>
        <taxon>Pucciniaceae</taxon>
        <taxon>Puccinia</taxon>
    </lineage>
</organism>
<feature type="region of interest" description="Disordered" evidence="8">
    <location>
        <begin position="50"/>
        <end position="116"/>
    </location>
</feature>
<feature type="region of interest" description="Disordered" evidence="8">
    <location>
        <begin position="871"/>
        <end position="905"/>
    </location>
</feature>
<protein>
    <submittedName>
        <fullName evidence="11">SF3a splicing factor complex subunit</fullName>
    </submittedName>
</protein>
<dbReference type="Pfam" id="PF12230">
    <property type="entry name" value="PRP21_like_P"/>
    <property type="match status" value="1"/>
</dbReference>
<dbReference type="InterPro" id="IPR029071">
    <property type="entry name" value="Ubiquitin-like_domsf"/>
</dbReference>
<dbReference type="GO" id="GO:0071013">
    <property type="term" value="C:catalytic step 2 spliceosome"/>
    <property type="evidence" value="ECO:0007669"/>
    <property type="project" value="TreeGrafter"/>
</dbReference>
<evidence type="ECO:0000256" key="2">
    <source>
        <dbReference type="ARBA" id="ARBA00022664"/>
    </source>
</evidence>
<dbReference type="Gene3D" id="3.10.20.90">
    <property type="entry name" value="Phosphatidylinositol 3-kinase Catalytic Subunit, Chain A, domain 1"/>
    <property type="match status" value="1"/>
</dbReference>
<feature type="region of interest" description="Disordered" evidence="8">
    <location>
        <begin position="776"/>
        <end position="851"/>
    </location>
</feature>
<evidence type="ECO:0000259" key="10">
    <source>
        <dbReference type="PROSITE" id="PS50128"/>
    </source>
</evidence>
<dbReference type="InterPro" id="IPR022030">
    <property type="entry name" value="SF3A1_dom"/>
</dbReference>
<feature type="domain" description="Ubiquitin-like" evidence="9">
    <location>
        <begin position="939"/>
        <end position="1025"/>
    </location>
</feature>
<feature type="coiled-coil region" evidence="7">
    <location>
        <begin position="586"/>
        <end position="621"/>
    </location>
</feature>
<evidence type="ECO:0000313" key="12">
    <source>
        <dbReference type="Proteomes" id="UP000325313"/>
    </source>
</evidence>
<name>A0A5B0RCQ2_PUCGR</name>
<feature type="region of interest" description="Disordered" evidence="8">
    <location>
        <begin position="190"/>
        <end position="225"/>
    </location>
</feature>
<dbReference type="InterPro" id="IPR000061">
    <property type="entry name" value="Surp"/>
</dbReference>
<dbReference type="SMART" id="SM00648">
    <property type="entry name" value="SWAP"/>
    <property type="match status" value="2"/>
</dbReference>